<dbReference type="InterPro" id="IPR010730">
    <property type="entry name" value="HET"/>
</dbReference>
<reference evidence="2 3" key="1">
    <citation type="journal article" date="2024" name="Commun. Biol.">
        <title>Comparative genomic analysis of thermophilic fungi reveals convergent evolutionary adaptations and gene losses.</title>
        <authorList>
            <person name="Steindorff A.S."/>
            <person name="Aguilar-Pontes M.V."/>
            <person name="Robinson A.J."/>
            <person name="Andreopoulos B."/>
            <person name="LaButti K."/>
            <person name="Kuo A."/>
            <person name="Mondo S."/>
            <person name="Riley R."/>
            <person name="Otillar R."/>
            <person name="Haridas S."/>
            <person name="Lipzen A."/>
            <person name="Grimwood J."/>
            <person name="Schmutz J."/>
            <person name="Clum A."/>
            <person name="Reid I.D."/>
            <person name="Moisan M.C."/>
            <person name="Butler G."/>
            <person name="Nguyen T.T.M."/>
            <person name="Dewar K."/>
            <person name="Conant G."/>
            <person name="Drula E."/>
            <person name="Henrissat B."/>
            <person name="Hansel C."/>
            <person name="Singer S."/>
            <person name="Hutchinson M.I."/>
            <person name="de Vries R.P."/>
            <person name="Natvig D.O."/>
            <person name="Powell A.J."/>
            <person name="Tsang A."/>
            <person name="Grigoriev I.V."/>
        </authorList>
    </citation>
    <scope>NUCLEOTIDE SEQUENCE [LARGE SCALE GENOMIC DNA]</scope>
    <source>
        <strain evidence="2 3">CBS 494.80</strain>
    </source>
</reference>
<evidence type="ECO:0000259" key="1">
    <source>
        <dbReference type="Pfam" id="PF06985"/>
    </source>
</evidence>
<dbReference type="InterPro" id="IPR052895">
    <property type="entry name" value="HetReg/Transcr_Mod"/>
</dbReference>
<feature type="domain" description="Heterokaryon incompatibility" evidence="1">
    <location>
        <begin position="50"/>
        <end position="208"/>
    </location>
</feature>
<organism evidence="2 3">
    <name type="scientific">Oculimacula yallundae</name>
    <dbReference type="NCBI Taxonomy" id="86028"/>
    <lineage>
        <taxon>Eukaryota</taxon>
        <taxon>Fungi</taxon>
        <taxon>Dikarya</taxon>
        <taxon>Ascomycota</taxon>
        <taxon>Pezizomycotina</taxon>
        <taxon>Leotiomycetes</taxon>
        <taxon>Helotiales</taxon>
        <taxon>Ploettnerulaceae</taxon>
        <taxon>Oculimacula</taxon>
    </lineage>
</organism>
<gene>
    <name evidence="2" type="ORF">VTL71DRAFT_9917</name>
</gene>
<proteinExistence type="predicted"/>
<comment type="caution">
    <text evidence="2">The sequence shown here is derived from an EMBL/GenBank/DDBJ whole genome shotgun (WGS) entry which is preliminary data.</text>
</comment>
<dbReference type="Proteomes" id="UP001595075">
    <property type="component" value="Unassembled WGS sequence"/>
</dbReference>
<name>A0ABR4BQY9_9HELO</name>
<sequence length="408" mass="46936">MNHSDNSHIYSPLDQTASHIRLVHLKPCSNGIDISCSLQIADLEGGECKYEALSYEWGDSAVSRSILLNGNKIQIRENLWWALFYLRRPEEKDRVLWIDALCIDQSNDKERNHQVGLMGRIYSRAQRVIAWLGCDGEDDLREAIYEAQGFKSWYEWTQERIDAAQKPRTDSSTDITQRHYYTGSECGWVAWEKTCNLSYWNRLWIIQELILGRRLLLKSGHTETDWDIVRLLFDDAYSYRDSEDALSARGLGFAYLLPWASDAVKKTLPLQVNQRRSRMHEIYIGENTTLVGQFLLYRTFECADIKDRIFGLLGISPQCCRESIVVDYSTSNTDLALAVIGHHQERHPHFKATGETLQINTRSFIKYLECECDALRIFEAMGCVPVPMYQGKGVGFVSSNSDRLLVGH</sequence>
<evidence type="ECO:0000313" key="2">
    <source>
        <dbReference type="EMBL" id="KAL2060095.1"/>
    </source>
</evidence>
<dbReference type="EMBL" id="JAZHXI010000024">
    <property type="protein sequence ID" value="KAL2060095.1"/>
    <property type="molecule type" value="Genomic_DNA"/>
</dbReference>
<accession>A0ABR4BQY9</accession>
<keyword evidence="3" id="KW-1185">Reference proteome</keyword>
<dbReference type="PANTHER" id="PTHR24148">
    <property type="entry name" value="ANKYRIN REPEAT DOMAIN-CONTAINING PROTEIN 39 HOMOLOG-RELATED"/>
    <property type="match status" value="1"/>
</dbReference>
<dbReference type="Pfam" id="PF06985">
    <property type="entry name" value="HET"/>
    <property type="match status" value="1"/>
</dbReference>
<dbReference type="PANTHER" id="PTHR24148:SF73">
    <property type="entry name" value="HET DOMAIN PROTEIN (AFU_ORTHOLOGUE AFUA_8G01020)"/>
    <property type="match status" value="1"/>
</dbReference>
<evidence type="ECO:0000313" key="3">
    <source>
        <dbReference type="Proteomes" id="UP001595075"/>
    </source>
</evidence>
<protein>
    <recommendedName>
        <fullName evidence="1">Heterokaryon incompatibility domain-containing protein</fullName>
    </recommendedName>
</protein>